<proteinExistence type="predicted"/>
<evidence type="ECO:0000313" key="2">
    <source>
        <dbReference type="Proteomes" id="UP000443582"/>
    </source>
</evidence>
<dbReference type="Gene3D" id="1.10.3210.10">
    <property type="entry name" value="Hypothetical protein af1432"/>
    <property type="match status" value="1"/>
</dbReference>
<dbReference type="Proteomes" id="UP000443582">
    <property type="component" value="Unassembled WGS sequence"/>
</dbReference>
<dbReference type="EMBL" id="QDKL01000003">
    <property type="protein sequence ID" value="RZF20914.1"/>
    <property type="molecule type" value="Genomic_DNA"/>
</dbReference>
<comment type="caution">
    <text evidence="1">The sequence shown here is derived from an EMBL/GenBank/DDBJ whole genome shotgun (WGS) entry which is preliminary data.</text>
</comment>
<keyword evidence="2" id="KW-1185">Reference proteome</keyword>
<evidence type="ECO:0008006" key="3">
    <source>
        <dbReference type="Google" id="ProtNLM"/>
    </source>
</evidence>
<gene>
    <name evidence="1" type="ORF">DAY19_13090</name>
</gene>
<name>A0ABY0IEF7_9BACT</name>
<evidence type="ECO:0000313" key="1">
    <source>
        <dbReference type="EMBL" id="RZF20914.1"/>
    </source>
</evidence>
<protein>
    <recommendedName>
        <fullName evidence="3">HD-GYP domain-containing protein</fullName>
    </recommendedName>
</protein>
<reference evidence="2" key="1">
    <citation type="journal article" date="2019" name="Int. J. Syst. Evol. Microbiol.">
        <title>Halobacteriovorax valvorus sp. nov., a novel prokaryotic predator isolated from coastal seawater of China.</title>
        <authorList>
            <person name="Chen M.-X."/>
        </authorList>
    </citation>
    <scope>NUCLEOTIDE SEQUENCE [LARGE SCALE GENOMIC DNA]</scope>
    <source>
        <strain evidence="2">BL9</strain>
    </source>
</reference>
<sequence length="454" mass="52231">MRRILIIHSDQGVQSSLREYLSNEYSFEVESIRHFEEIKSPKELSTFDGILCENKYTDKEGFNVTSGRNLINYSIDHSIKKPIIILGEVEVDYGNYVSLPSRFSLRDVSLQLIKSLGVTEEELRHLKMPDYIQVEISNFYQLSNPCCDIYIKMTKTGEDHYVKRIYADDVLDKDIVRRYEDNNLTHFYVQKEDFEKLMGQILSQSLSKVVKAFKQGSKVLETSSDTYEISQNLLNDMGITPQTVKLAKTSIVAMQKTIAGSKKLMPLLRGLLENETSYAFKRNYLISLFFYQIIPNLGWGRGDQLKQTMDKVCYICFFHDIVLRDEELLKIHDSEDLALADITANQKKLVLEHANMCTTLLQEISGIPSGIDVIVRQHHGALNGIGFPDVYTSNLSPLAICFIVIEKYVVEILKCLENREKLKLNSILLELDDFFHLSSYRKIVFELKSLINPN</sequence>
<organism evidence="1 2">
    <name type="scientific">Halobacteriovorax vibrionivorans</name>
    <dbReference type="NCBI Taxonomy" id="2152716"/>
    <lineage>
        <taxon>Bacteria</taxon>
        <taxon>Pseudomonadati</taxon>
        <taxon>Bdellovibrionota</taxon>
        <taxon>Bacteriovoracia</taxon>
        <taxon>Bacteriovoracales</taxon>
        <taxon>Halobacteriovoraceae</taxon>
        <taxon>Halobacteriovorax</taxon>
    </lineage>
</organism>
<accession>A0ABY0IEF7</accession>
<dbReference type="RefSeq" id="WP_115363192.1">
    <property type="nucleotide sequence ID" value="NZ_QDKL01000003.1"/>
</dbReference>